<dbReference type="InterPro" id="IPR049625">
    <property type="entry name" value="Glyco_transf_61_cat"/>
</dbReference>
<evidence type="ECO:0000256" key="2">
    <source>
        <dbReference type="ARBA" id="ARBA00022679"/>
    </source>
</evidence>
<evidence type="ECO:0000313" key="6">
    <source>
        <dbReference type="Proteomes" id="UP000001514"/>
    </source>
</evidence>
<dbReference type="InParanoid" id="D8SNL4"/>
<evidence type="ECO:0000256" key="1">
    <source>
        <dbReference type="ARBA" id="ARBA00022676"/>
    </source>
</evidence>
<dbReference type="Gramene" id="EFJ14087">
    <property type="protein sequence ID" value="EFJ14087"/>
    <property type="gene ID" value="SELMODRAFT_446078"/>
</dbReference>
<evidence type="ECO:0000256" key="3">
    <source>
        <dbReference type="ARBA" id="ARBA00023180"/>
    </source>
</evidence>
<dbReference type="KEGG" id="smo:SELMODRAFT_446078"/>
<dbReference type="PANTHER" id="PTHR20961:SF136">
    <property type="entry name" value="PROTEIN O-GLCNAC TRANSFERASE"/>
    <property type="match status" value="1"/>
</dbReference>
<dbReference type="GO" id="GO:0016763">
    <property type="term" value="F:pentosyltransferase activity"/>
    <property type="evidence" value="ECO:0007669"/>
    <property type="project" value="UniProtKB-ARBA"/>
</dbReference>
<dbReference type="InterPro" id="IPR007657">
    <property type="entry name" value="Glycosyltransferase_61"/>
</dbReference>
<accession>D8SNL4</accession>
<keyword evidence="6" id="KW-1185">Reference proteome</keyword>
<dbReference type="Proteomes" id="UP000001514">
    <property type="component" value="Unassembled WGS sequence"/>
</dbReference>
<reference evidence="5 6" key="1">
    <citation type="journal article" date="2011" name="Science">
        <title>The Selaginella genome identifies genetic changes associated with the evolution of vascular plants.</title>
        <authorList>
            <person name="Banks J.A."/>
            <person name="Nishiyama T."/>
            <person name="Hasebe M."/>
            <person name="Bowman J.L."/>
            <person name="Gribskov M."/>
            <person name="dePamphilis C."/>
            <person name="Albert V.A."/>
            <person name="Aono N."/>
            <person name="Aoyama T."/>
            <person name="Ambrose B.A."/>
            <person name="Ashton N.W."/>
            <person name="Axtell M.J."/>
            <person name="Barker E."/>
            <person name="Barker M.S."/>
            <person name="Bennetzen J.L."/>
            <person name="Bonawitz N.D."/>
            <person name="Chapple C."/>
            <person name="Cheng C."/>
            <person name="Correa L.G."/>
            <person name="Dacre M."/>
            <person name="DeBarry J."/>
            <person name="Dreyer I."/>
            <person name="Elias M."/>
            <person name="Engstrom E.M."/>
            <person name="Estelle M."/>
            <person name="Feng L."/>
            <person name="Finet C."/>
            <person name="Floyd S.K."/>
            <person name="Frommer W.B."/>
            <person name="Fujita T."/>
            <person name="Gramzow L."/>
            <person name="Gutensohn M."/>
            <person name="Harholt J."/>
            <person name="Hattori M."/>
            <person name="Heyl A."/>
            <person name="Hirai T."/>
            <person name="Hiwatashi Y."/>
            <person name="Ishikawa M."/>
            <person name="Iwata M."/>
            <person name="Karol K.G."/>
            <person name="Koehler B."/>
            <person name="Kolukisaoglu U."/>
            <person name="Kubo M."/>
            <person name="Kurata T."/>
            <person name="Lalonde S."/>
            <person name="Li K."/>
            <person name="Li Y."/>
            <person name="Litt A."/>
            <person name="Lyons E."/>
            <person name="Manning G."/>
            <person name="Maruyama T."/>
            <person name="Michael T.P."/>
            <person name="Mikami K."/>
            <person name="Miyazaki S."/>
            <person name="Morinaga S."/>
            <person name="Murata T."/>
            <person name="Mueller-Roeber B."/>
            <person name="Nelson D.R."/>
            <person name="Obara M."/>
            <person name="Oguri Y."/>
            <person name="Olmstead R.G."/>
            <person name="Onodera N."/>
            <person name="Petersen B.L."/>
            <person name="Pils B."/>
            <person name="Prigge M."/>
            <person name="Rensing S.A."/>
            <person name="Riano-Pachon D.M."/>
            <person name="Roberts A.W."/>
            <person name="Sato Y."/>
            <person name="Scheller H.V."/>
            <person name="Schulz B."/>
            <person name="Schulz C."/>
            <person name="Shakirov E.V."/>
            <person name="Shibagaki N."/>
            <person name="Shinohara N."/>
            <person name="Shippen D.E."/>
            <person name="Soerensen I."/>
            <person name="Sotooka R."/>
            <person name="Sugimoto N."/>
            <person name="Sugita M."/>
            <person name="Sumikawa N."/>
            <person name="Tanurdzic M."/>
            <person name="Theissen G."/>
            <person name="Ulvskov P."/>
            <person name="Wakazuki S."/>
            <person name="Weng J.K."/>
            <person name="Willats W.W."/>
            <person name="Wipf D."/>
            <person name="Wolf P.G."/>
            <person name="Yang L."/>
            <person name="Zimmer A.D."/>
            <person name="Zhu Q."/>
            <person name="Mitros T."/>
            <person name="Hellsten U."/>
            <person name="Loque D."/>
            <person name="Otillar R."/>
            <person name="Salamov A."/>
            <person name="Schmutz J."/>
            <person name="Shapiro H."/>
            <person name="Lindquist E."/>
            <person name="Lucas S."/>
            <person name="Rokhsar D."/>
            <person name="Grigoriev I.V."/>
        </authorList>
    </citation>
    <scope>NUCLEOTIDE SEQUENCE [LARGE SCALE GENOMIC DNA]</scope>
</reference>
<evidence type="ECO:0000313" key="5">
    <source>
        <dbReference type="EMBL" id="EFJ14087.1"/>
    </source>
</evidence>
<gene>
    <name evidence="5" type="ORF">SELMODRAFT_446078</name>
</gene>
<dbReference type="GO" id="GO:0016757">
    <property type="term" value="F:glycosyltransferase activity"/>
    <property type="evidence" value="ECO:0000318"/>
    <property type="project" value="GO_Central"/>
</dbReference>
<dbReference type="eggNOG" id="ENOG502SDNQ">
    <property type="taxonomic scope" value="Eukaryota"/>
</dbReference>
<sequence length="496" mass="55548">MVKKRWVGNSVMILLLALFFFREIIVDTFFPLGTWTRTSSSTDHSLLIQRSAALPVAPVPLRQAFAGRTLNVSDRVLELAPPGIRTEFEENRNVDGYGLTVVRNACFLPGGEIVLVNITDEYLNQTLSASPKLQELWSAGYNSTCGWCQKTGSQLSPEAPEGARWIPGNTTHILPYLGNVFHNFAERIWPHLASHHPPLNQTAMQPINHFLIHKFTTWIEQADAGNHERENFMLQFRVLAELSPGSDFVVMDSTGQNHPVCFERITLSCSSCDRMSTTLGHQVFSASITSYREAAFKFFGVPEPAVSAPPRPLRVAFYGRSDTRRRRVANAGEVMEHLRAWDSPPLDILFLDELLSDKRYNQTMPETVALFSHTDVLVTVHGANTWATMFMPRRAAVIEIYGPCGPGTWIDNVARALDLKHDTTSNPWRDKVASPLAGNTTQCEGAIQTPDFTLDTIKLDEAIAKLALPTGPLDRIPLHWLYDWKKRAYATHLVEG</sequence>
<dbReference type="OMA" id="PHGANTW"/>
<evidence type="ECO:0000259" key="4">
    <source>
        <dbReference type="Pfam" id="PF04577"/>
    </source>
</evidence>
<dbReference type="EMBL" id="GL377629">
    <property type="protein sequence ID" value="EFJ14087.1"/>
    <property type="molecule type" value="Genomic_DNA"/>
</dbReference>
<dbReference type="PANTHER" id="PTHR20961">
    <property type="entry name" value="GLYCOSYLTRANSFERASE"/>
    <property type="match status" value="1"/>
</dbReference>
<organism evidence="6">
    <name type="scientific">Selaginella moellendorffii</name>
    <name type="common">Spikemoss</name>
    <dbReference type="NCBI Taxonomy" id="88036"/>
    <lineage>
        <taxon>Eukaryota</taxon>
        <taxon>Viridiplantae</taxon>
        <taxon>Streptophyta</taxon>
        <taxon>Embryophyta</taxon>
        <taxon>Tracheophyta</taxon>
        <taxon>Lycopodiopsida</taxon>
        <taxon>Selaginellales</taxon>
        <taxon>Selaginellaceae</taxon>
        <taxon>Selaginella</taxon>
    </lineage>
</organism>
<keyword evidence="3" id="KW-0325">Glycoprotein</keyword>
<keyword evidence="1" id="KW-0328">Glycosyltransferase</keyword>
<keyword evidence="2" id="KW-0808">Transferase</keyword>
<name>D8SNL4_SELML</name>
<proteinExistence type="predicted"/>
<feature type="domain" description="Glycosyltransferase 61 catalytic" evidence="4">
    <location>
        <begin position="277"/>
        <end position="398"/>
    </location>
</feature>
<dbReference type="AlphaFoldDB" id="D8SNL4"/>
<dbReference type="HOGENOM" id="CLU_550307_0_0_1"/>
<dbReference type="GO" id="GO:0005794">
    <property type="term" value="C:Golgi apparatus"/>
    <property type="evidence" value="ECO:0007669"/>
    <property type="project" value="UniProtKB-ARBA"/>
</dbReference>
<dbReference type="Pfam" id="PF04577">
    <property type="entry name" value="Glyco_transf_61"/>
    <property type="match status" value="1"/>
</dbReference>
<protein>
    <recommendedName>
        <fullName evidence="4">Glycosyltransferase 61 catalytic domain-containing protein</fullName>
    </recommendedName>
</protein>